<evidence type="ECO:0000313" key="11">
    <source>
        <dbReference type="EMBL" id="PIU75530.1"/>
    </source>
</evidence>
<dbReference type="HAMAP" id="MF_01595">
    <property type="entry name" value="PNPase"/>
    <property type="match status" value="1"/>
</dbReference>
<keyword evidence="2 8" id="KW-0963">Cytoplasm</keyword>
<keyword evidence="5 8" id="KW-0479">Metal-binding</keyword>
<dbReference type="PROSITE" id="PS50084">
    <property type="entry name" value="KH_TYPE_1"/>
    <property type="match status" value="1"/>
</dbReference>
<dbReference type="CDD" id="cd02393">
    <property type="entry name" value="KH-I_PNPase"/>
    <property type="match status" value="1"/>
</dbReference>
<evidence type="ECO:0000256" key="2">
    <source>
        <dbReference type="ARBA" id="ARBA00022490"/>
    </source>
</evidence>
<proteinExistence type="inferred from homology"/>
<dbReference type="GO" id="GO:0006402">
    <property type="term" value="P:mRNA catabolic process"/>
    <property type="evidence" value="ECO:0007669"/>
    <property type="project" value="UniProtKB-UniRule"/>
</dbReference>
<dbReference type="GO" id="GO:0003723">
    <property type="term" value="F:RNA binding"/>
    <property type="evidence" value="ECO:0007669"/>
    <property type="project" value="UniProtKB-UniRule"/>
</dbReference>
<dbReference type="InterPro" id="IPR003029">
    <property type="entry name" value="S1_domain"/>
</dbReference>
<dbReference type="InterPro" id="IPR036612">
    <property type="entry name" value="KH_dom_type_1_sf"/>
</dbReference>
<reference evidence="12" key="1">
    <citation type="submission" date="2017-09" db="EMBL/GenBank/DDBJ databases">
        <title>Depth-based differentiation of microbial function through sediment-hosted aquifers and enrichment of novel symbionts in the deep terrestrial subsurface.</title>
        <authorList>
            <person name="Probst A.J."/>
            <person name="Ladd B."/>
            <person name="Jarett J.K."/>
            <person name="Geller-Mcgrath D.E."/>
            <person name="Sieber C.M.K."/>
            <person name="Emerson J.B."/>
            <person name="Anantharaman K."/>
            <person name="Thomas B.C."/>
            <person name="Malmstrom R."/>
            <person name="Stieglmeier M."/>
            <person name="Klingl A."/>
            <person name="Woyke T."/>
            <person name="Ryan C.M."/>
            <person name="Banfield J.F."/>
        </authorList>
    </citation>
    <scope>NUCLEOTIDE SEQUENCE [LARGE SCALE GENOMIC DNA]</scope>
</reference>
<comment type="catalytic activity">
    <reaction evidence="8">
        <text>RNA(n+1) + phosphate = RNA(n) + a ribonucleoside 5'-diphosphate</text>
        <dbReference type="Rhea" id="RHEA:22096"/>
        <dbReference type="Rhea" id="RHEA-COMP:14527"/>
        <dbReference type="Rhea" id="RHEA-COMP:17342"/>
        <dbReference type="ChEBI" id="CHEBI:43474"/>
        <dbReference type="ChEBI" id="CHEBI:57930"/>
        <dbReference type="ChEBI" id="CHEBI:140395"/>
        <dbReference type="EC" id="2.7.7.8"/>
    </reaction>
</comment>
<dbReference type="SMART" id="SM00316">
    <property type="entry name" value="S1"/>
    <property type="match status" value="1"/>
</dbReference>
<dbReference type="EC" id="2.7.7.8" evidence="8"/>
<dbReference type="FunFam" id="3.30.230.70:FF:000001">
    <property type="entry name" value="Polyribonucleotide nucleotidyltransferase"/>
    <property type="match status" value="1"/>
</dbReference>
<accession>A0A2M7AY23</accession>
<dbReference type="InterPro" id="IPR012162">
    <property type="entry name" value="PNPase"/>
</dbReference>
<evidence type="ECO:0000256" key="9">
    <source>
        <dbReference type="SAM" id="MobiDB-lite"/>
    </source>
</evidence>
<dbReference type="InterPro" id="IPR012340">
    <property type="entry name" value="NA-bd_OB-fold"/>
</dbReference>
<dbReference type="Pfam" id="PF00575">
    <property type="entry name" value="S1"/>
    <property type="match status" value="1"/>
</dbReference>
<comment type="function">
    <text evidence="8">Involved in mRNA degradation. Catalyzes the phosphorolysis of single-stranded polyribonucleotides processively in the 3'- to 5'-direction.</text>
</comment>
<dbReference type="Gene3D" id="3.30.230.70">
    <property type="entry name" value="GHMP Kinase, N-terminal domain"/>
    <property type="match status" value="2"/>
</dbReference>
<feature type="domain" description="S1 motif" evidence="10">
    <location>
        <begin position="621"/>
        <end position="689"/>
    </location>
</feature>
<dbReference type="NCBIfam" id="TIGR03591">
    <property type="entry name" value="polynuc_phos"/>
    <property type="match status" value="1"/>
</dbReference>
<dbReference type="Gene3D" id="3.30.1370.10">
    <property type="entry name" value="K Homology domain, type 1"/>
    <property type="match status" value="1"/>
</dbReference>
<evidence type="ECO:0000256" key="3">
    <source>
        <dbReference type="ARBA" id="ARBA00022679"/>
    </source>
</evidence>
<dbReference type="GO" id="GO:0000175">
    <property type="term" value="F:3'-5'-RNA exonuclease activity"/>
    <property type="evidence" value="ECO:0007669"/>
    <property type="project" value="TreeGrafter"/>
</dbReference>
<dbReference type="InterPro" id="IPR001247">
    <property type="entry name" value="ExoRNase_PH_dom1"/>
</dbReference>
<dbReference type="GO" id="GO:0000287">
    <property type="term" value="F:magnesium ion binding"/>
    <property type="evidence" value="ECO:0007669"/>
    <property type="project" value="UniProtKB-UniRule"/>
</dbReference>
<dbReference type="GO" id="GO:0004654">
    <property type="term" value="F:polyribonucleotide nucleotidyltransferase activity"/>
    <property type="evidence" value="ECO:0007669"/>
    <property type="project" value="UniProtKB-UniRule"/>
</dbReference>
<dbReference type="AlphaFoldDB" id="A0A2M7AY23"/>
<dbReference type="PANTHER" id="PTHR11252:SF0">
    <property type="entry name" value="POLYRIBONUCLEOTIDE NUCLEOTIDYLTRANSFERASE 1, MITOCHONDRIAL"/>
    <property type="match status" value="1"/>
</dbReference>
<dbReference type="PIRSF" id="PIRSF005499">
    <property type="entry name" value="PNPase"/>
    <property type="match status" value="1"/>
</dbReference>
<dbReference type="SUPFAM" id="SSF54211">
    <property type="entry name" value="Ribosomal protein S5 domain 2-like"/>
    <property type="match status" value="2"/>
</dbReference>
<dbReference type="FunFam" id="3.30.1370.10:FF:000001">
    <property type="entry name" value="Polyribonucleotide nucleotidyltransferase"/>
    <property type="match status" value="1"/>
</dbReference>
<evidence type="ECO:0000256" key="1">
    <source>
        <dbReference type="ARBA" id="ARBA00007404"/>
    </source>
</evidence>
<dbReference type="NCBIfam" id="NF008805">
    <property type="entry name" value="PRK11824.1"/>
    <property type="match status" value="1"/>
</dbReference>
<comment type="cofactor">
    <cofactor evidence="8">
        <name>Mg(2+)</name>
        <dbReference type="ChEBI" id="CHEBI:18420"/>
    </cofactor>
</comment>
<dbReference type="Pfam" id="PF01138">
    <property type="entry name" value="RNase_PH"/>
    <property type="match status" value="2"/>
</dbReference>
<dbReference type="Gene3D" id="2.40.50.140">
    <property type="entry name" value="Nucleic acid-binding proteins"/>
    <property type="match status" value="1"/>
</dbReference>
<protein>
    <recommendedName>
        <fullName evidence="8">Polyribonucleotide nucleotidyltransferase</fullName>
        <ecNumber evidence="8">2.7.7.8</ecNumber>
    </recommendedName>
    <alternativeName>
        <fullName evidence="8">Polynucleotide phosphorylase</fullName>
        <shortName evidence="8">PNPase</shortName>
    </alternativeName>
</protein>
<evidence type="ECO:0000313" key="12">
    <source>
        <dbReference type="Proteomes" id="UP000228775"/>
    </source>
</evidence>
<keyword evidence="3 8" id="KW-0808">Transferase</keyword>
<dbReference type="InterPro" id="IPR004088">
    <property type="entry name" value="KH_dom_type_1"/>
</dbReference>
<evidence type="ECO:0000256" key="5">
    <source>
        <dbReference type="ARBA" id="ARBA00022723"/>
    </source>
</evidence>
<feature type="binding site" evidence="8">
    <location>
        <position position="485"/>
    </location>
    <ligand>
        <name>Mg(2+)</name>
        <dbReference type="ChEBI" id="CHEBI:18420"/>
    </ligand>
</feature>
<evidence type="ECO:0000256" key="4">
    <source>
        <dbReference type="ARBA" id="ARBA00022695"/>
    </source>
</evidence>
<sequence length="730" mass="81606">MEPQKFEMSFAERKLEIEVGRLAQQANGSAVVRYGDTTVLATAVMRATPGNADYLPLTVEYEERLYAAGKIKGSKWVKREGRPSEEAILAGRLVDRTLRPRFDQRIRNDIQIVTTVLSIDKENDPEMPALLAGSLALMISDIPWGGPLAGARIAKKGEEIIVCPSYEQRQNASYDIFVSGDGQTINMIEAEATEVAEKDFVQAVEKIQEPIKQLINFQNEIIQTLNPQKTVLTLSEPSSDLRNSLKKYTSPRLQDVLFLADRQERNRSVEQVRQEWLNFVAEKYPEEQKLAANLFDQEIDIIIHQNILAEGKRSDGRKLDELRQINCQVSFIPRTHGSGLFQRGETQALSIATLAAPGAEQWIEEMEFEGRKRFMHHYNFPPYSVGETGPMRGPGRREIGHGALAEKAIRAVLPTKEQFPYTVRIVSEILSSNGSSSMASACGSTLALMDAGVPITRPVAGIAMGLMMENEKNYKILTDIQGPEDHHGDMDFKIAGTQNGITAAQMDVKVRGVTVKIINETLQQSKQARLQILQEISKIIDRPREQLSEFAPRIEIIKINPSKIRDLIGAGGKTINKLIKDYGVTIDIEDDGSVYVASENVHGIQEALTKIKSITYEPVVGESFVGTVNRLLNFGALVEILPGQNGLLHVSELTNQPNMSIHQLLKEGQEIKVKIKEIDDLGRLNLILDQAKIAPSNDYSHENRYAGDDHRQSDTRFNQPKRYNGFNRSR</sequence>
<dbReference type="SUPFAM" id="SSF54791">
    <property type="entry name" value="Eukaryotic type KH-domain (KH-domain type I)"/>
    <property type="match status" value="1"/>
</dbReference>
<comment type="caution">
    <text evidence="11">The sequence shown here is derived from an EMBL/GenBank/DDBJ whole genome shotgun (WGS) entry which is preliminary data.</text>
</comment>
<keyword evidence="6 8" id="KW-0460">Magnesium</keyword>
<dbReference type="InterPro" id="IPR027408">
    <property type="entry name" value="PNPase/RNase_PH_dom_sf"/>
</dbReference>
<gene>
    <name evidence="8" type="primary">pnp</name>
    <name evidence="11" type="ORF">COS76_00280</name>
</gene>
<dbReference type="FunFam" id="3.30.230.70:FF:000002">
    <property type="entry name" value="Polyribonucleotide nucleotidyltransferase"/>
    <property type="match status" value="1"/>
</dbReference>
<dbReference type="Pfam" id="PF00013">
    <property type="entry name" value="KH_1"/>
    <property type="match status" value="1"/>
</dbReference>
<organism evidence="11 12">
    <name type="scientific">Candidatus Portnoybacteria bacterium CG06_land_8_20_14_3_00_39_12</name>
    <dbReference type="NCBI Taxonomy" id="1974809"/>
    <lineage>
        <taxon>Bacteria</taxon>
        <taxon>Candidatus Portnoyibacteriota</taxon>
    </lineage>
</organism>
<keyword evidence="7 8" id="KW-0694">RNA-binding</keyword>
<evidence type="ECO:0000259" key="10">
    <source>
        <dbReference type="PROSITE" id="PS50126"/>
    </source>
</evidence>
<dbReference type="PANTHER" id="PTHR11252">
    <property type="entry name" value="POLYRIBONUCLEOTIDE NUCLEOTIDYLTRANSFERASE"/>
    <property type="match status" value="1"/>
</dbReference>
<feature type="binding site" evidence="8">
    <location>
        <position position="491"/>
    </location>
    <ligand>
        <name>Mg(2+)</name>
        <dbReference type="ChEBI" id="CHEBI:18420"/>
    </ligand>
</feature>
<evidence type="ECO:0000256" key="6">
    <source>
        <dbReference type="ARBA" id="ARBA00022842"/>
    </source>
</evidence>
<dbReference type="InterPro" id="IPR020568">
    <property type="entry name" value="Ribosomal_Su5_D2-typ_SF"/>
</dbReference>
<dbReference type="GO" id="GO:0005829">
    <property type="term" value="C:cytosol"/>
    <property type="evidence" value="ECO:0007669"/>
    <property type="project" value="TreeGrafter"/>
</dbReference>
<dbReference type="SUPFAM" id="SSF55666">
    <property type="entry name" value="Ribonuclease PH domain 2-like"/>
    <property type="match status" value="2"/>
</dbReference>
<feature type="region of interest" description="Disordered" evidence="9">
    <location>
        <begin position="698"/>
        <end position="730"/>
    </location>
</feature>
<comment type="subcellular location">
    <subcellularLocation>
        <location evidence="8">Cytoplasm</location>
    </subcellularLocation>
</comment>
<dbReference type="SUPFAM" id="SSF50249">
    <property type="entry name" value="Nucleic acid-binding proteins"/>
    <property type="match status" value="1"/>
</dbReference>
<name>A0A2M7AY23_9BACT</name>
<dbReference type="PROSITE" id="PS50126">
    <property type="entry name" value="S1"/>
    <property type="match status" value="1"/>
</dbReference>
<feature type="compositionally biased region" description="Basic and acidic residues" evidence="9">
    <location>
        <begin position="699"/>
        <end position="714"/>
    </location>
</feature>
<evidence type="ECO:0000256" key="7">
    <source>
        <dbReference type="ARBA" id="ARBA00022884"/>
    </source>
</evidence>
<comment type="similarity">
    <text evidence="1 8">Belongs to the polyribonucleotide nucleotidyltransferase family.</text>
</comment>
<evidence type="ECO:0000256" key="8">
    <source>
        <dbReference type="HAMAP-Rule" id="MF_01595"/>
    </source>
</evidence>
<keyword evidence="4 8" id="KW-0548">Nucleotidyltransferase</keyword>
<dbReference type="SMART" id="SM00322">
    <property type="entry name" value="KH"/>
    <property type="match status" value="1"/>
</dbReference>
<dbReference type="Proteomes" id="UP000228775">
    <property type="component" value="Unassembled WGS sequence"/>
</dbReference>
<dbReference type="EMBL" id="PEVY01000005">
    <property type="protein sequence ID" value="PIU75530.1"/>
    <property type="molecule type" value="Genomic_DNA"/>
</dbReference>
<dbReference type="InterPro" id="IPR036345">
    <property type="entry name" value="ExoRNase_PH_dom2_sf"/>
</dbReference>
<dbReference type="CDD" id="cd11364">
    <property type="entry name" value="RNase_PH_PNPase_2"/>
    <property type="match status" value="1"/>
</dbReference>
<dbReference type="InterPro" id="IPR004087">
    <property type="entry name" value="KH_dom"/>
</dbReference>